<evidence type="ECO:0000256" key="1">
    <source>
        <dbReference type="SAM" id="SignalP"/>
    </source>
</evidence>
<dbReference type="EMBL" id="VTPC01081067">
    <property type="protein sequence ID" value="KAF2887928.1"/>
    <property type="molecule type" value="Genomic_DNA"/>
</dbReference>
<evidence type="ECO:0000313" key="2">
    <source>
        <dbReference type="EMBL" id="KAF2887928.1"/>
    </source>
</evidence>
<name>A0A8K0CNZ1_IGNLU</name>
<comment type="caution">
    <text evidence="2">The sequence shown here is derived from an EMBL/GenBank/DDBJ whole genome shotgun (WGS) entry which is preliminary data.</text>
</comment>
<keyword evidence="3" id="KW-1185">Reference proteome</keyword>
<sequence length="126" mass="14577">MLLYLLMVILLCVREGKLQECKYDVLRNQTATGCIHITTNDELRKQINDTLSPYGNITWIINKLFLTHCNMLNLAVDELRFLSQLKEILIVDSNIRTLYFGNSDEAVDDNGMYVRPNKAVNNFHII</sequence>
<protein>
    <recommendedName>
        <fullName evidence="4">Receptor L-domain domain-containing protein</fullName>
    </recommendedName>
</protein>
<organism evidence="2 3">
    <name type="scientific">Ignelater luminosus</name>
    <name type="common">Cucubano</name>
    <name type="synonym">Pyrophorus luminosus</name>
    <dbReference type="NCBI Taxonomy" id="2038154"/>
    <lineage>
        <taxon>Eukaryota</taxon>
        <taxon>Metazoa</taxon>
        <taxon>Ecdysozoa</taxon>
        <taxon>Arthropoda</taxon>
        <taxon>Hexapoda</taxon>
        <taxon>Insecta</taxon>
        <taxon>Pterygota</taxon>
        <taxon>Neoptera</taxon>
        <taxon>Endopterygota</taxon>
        <taxon>Coleoptera</taxon>
        <taxon>Polyphaga</taxon>
        <taxon>Elateriformia</taxon>
        <taxon>Elateroidea</taxon>
        <taxon>Elateridae</taxon>
        <taxon>Agrypninae</taxon>
        <taxon>Pyrophorini</taxon>
        <taxon>Ignelater</taxon>
    </lineage>
</organism>
<proteinExistence type="predicted"/>
<reference evidence="2" key="1">
    <citation type="submission" date="2019-08" db="EMBL/GenBank/DDBJ databases">
        <title>The genome of the North American firefly Photinus pyralis.</title>
        <authorList>
            <consortium name="Photinus pyralis genome working group"/>
            <person name="Fallon T.R."/>
            <person name="Sander Lower S.E."/>
            <person name="Weng J.-K."/>
        </authorList>
    </citation>
    <scope>NUCLEOTIDE SEQUENCE</scope>
    <source>
        <strain evidence="2">TRF0915ILg1</strain>
        <tissue evidence="2">Whole body</tissue>
    </source>
</reference>
<keyword evidence="1" id="KW-0732">Signal</keyword>
<evidence type="ECO:0008006" key="4">
    <source>
        <dbReference type="Google" id="ProtNLM"/>
    </source>
</evidence>
<dbReference type="AlphaFoldDB" id="A0A8K0CNZ1"/>
<feature type="signal peptide" evidence="1">
    <location>
        <begin position="1"/>
        <end position="18"/>
    </location>
</feature>
<dbReference type="Proteomes" id="UP000801492">
    <property type="component" value="Unassembled WGS sequence"/>
</dbReference>
<feature type="chain" id="PRO_5035442927" description="Receptor L-domain domain-containing protein" evidence="1">
    <location>
        <begin position="19"/>
        <end position="126"/>
    </location>
</feature>
<gene>
    <name evidence="2" type="ORF">ILUMI_18245</name>
</gene>
<accession>A0A8K0CNZ1</accession>
<evidence type="ECO:0000313" key="3">
    <source>
        <dbReference type="Proteomes" id="UP000801492"/>
    </source>
</evidence>